<dbReference type="EMBL" id="JAIWYP010000005">
    <property type="protein sequence ID" value="KAH3817922.1"/>
    <property type="molecule type" value="Genomic_DNA"/>
</dbReference>
<feature type="region of interest" description="Disordered" evidence="1">
    <location>
        <begin position="1"/>
        <end position="21"/>
    </location>
</feature>
<sequence length="86" mass="9788">MSVKDLPMYDSYNHDQPFDDQPTSRCIIVLTMSDDDQPEQPVYYSVNPVKNTPPYTLSVEDQRPAIDQPVSPDQPVYKSANDDQPV</sequence>
<evidence type="ECO:0000313" key="3">
    <source>
        <dbReference type="Proteomes" id="UP000828390"/>
    </source>
</evidence>
<name>A0A9D4GQ19_DREPO</name>
<feature type="region of interest" description="Disordered" evidence="1">
    <location>
        <begin position="37"/>
        <end position="86"/>
    </location>
</feature>
<dbReference type="AlphaFoldDB" id="A0A9D4GQ19"/>
<evidence type="ECO:0000313" key="2">
    <source>
        <dbReference type="EMBL" id="KAH3817922.1"/>
    </source>
</evidence>
<evidence type="ECO:0000256" key="1">
    <source>
        <dbReference type="SAM" id="MobiDB-lite"/>
    </source>
</evidence>
<keyword evidence="3" id="KW-1185">Reference proteome</keyword>
<organism evidence="2 3">
    <name type="scientific">Dreissena polymorpha</name>
    <name type="common">Zebra mussel</name>
    <name type="synonym">Mytilus polymorpha</name>
    <dbReference type="NCBI Taxonomy" id="45954"/>
    <lineage>
        <taxon>Eukaryota</taxon>
        <taxon>Metazoa</taxon>
        <taxon>Spiralia</taxon>
        <taxon>Lophotrochozoa</taxon>
        <taxon>Mollusca</taxon>
        <taxon>Bivalvia</taxon>
        <taxon>Autobranchia</taxon>
        <taxon>Heteroconchia</taxon>
        <taxon>Euheterodonta</taxon>
        <taxon>Imparidentia</taxon>
        <taxon>Neoheterodontei</taxon>
        <taxon>Myida</taxon>
        <taxon>Dreissenoidea</taxon>
        <taxon>Dreissenidae</taxon>
        <taxon>Dreissena</taxon>
    </lineage>
</organism>
<proteinExistence type="predicted"/>
<protein>
    <submittedName>
        <fullName evidence="2">Uncharacterized protein</fullName>
    </submittedName>
</protein>
<accession>A0A9D4GQ19</accession>
<comment type="caution">
    <text evidence="2">The sequence shown here is derived from an EMBL/GenBank/DDBJ whole genome shotgun (WGS) entry which is preliminary data.</text>
</comment>
<reference evidence="2" key="1">
    <citation type="journal article" date="2019" name="bioRxiv">
        <title>The Genome of the Zebra Mussel, Dreissena polymorpha: A Resource for Invasive Species Research.</title>
        <authorList>
            <person name="McCartney M.A."/>
            <person name="Auch B."/>
            <person name="Kono T."/>
            <person name="Mallez S."/>
            <person name="Zhang Y."/>
            <person name="Obille A."/>
            <person name="Becker A."/>
            <person name="Abrahante J.E."/>
            <person name="Garbe J."/>
            <person name="Badalamenti J.P."/>
            <person name="Herman A."/>
            <person name="Mangelson H."/>
            <person name="Liachko I."/>
            <person name="Sullivan S."/>
            <person name="Sone E.D."/>
            <person name="Koren S."/>
            <person name="Silverstein K.A.T."/>
            <person name="Beckman K.B."/>
            <person name="Gohl D.M."/>
        </authorList>
    </citation>
    <scope>NUCLEOTIDE SEQUENCE</scope>
    <source>
        <strain evidence="2">Duluth1</strain>
        <tissue evidence="2">Whole animal</tissue>
    </source>
</reference>
<reference evidence="2" key="2">
    <citation type="submission" date="2020-11" db="EMBL/GenBank/DDBJ databases">
        <authorList>
            <person name="McCartney M.A."/>
            <person name="Auch B."/>
            <person name="Kono T."/>
            <person name="Mallez S."/>
            <person name="Becker A."/>
            <person name="Gohl D.M."/>
            <person name="Silverstein K.A.T."/>
            <person name="Koren S."/>
            <person name="Bechman K.B."/>
            <person name="Herman A."/>
            <person name="Abrahante J.E."/>
            <person name="Garbe J."/>
        </authorList>
    </citation>
    <scope>NUCLEOTIDE SEQUENCE</scope>
    <source>
        <strain evidence="2">Duluth1</strain>
        <tissue evidence="2">Whole animal</tissue>
    </source>
</reference>
<dbReference type="Proteomes" id="UP000828390">
    <property type="component" value="Unassembled WGS sequence"/>
</dbReference>
<gene>
    <name evidence="2" type="ORF">DPMN_119493</name>
</gene>